<evidence type="ECO:0000256" key="7">
    <source>
        <dbReference type="ARBA" id="ARBA00022723"/>
    </source>
</evidence>
<organism evidence="16 17">
    <name type="scientific">Phytophthora aleatoria</name>
    <dbReference type="NCBI Taxonomy" id="2496075"/>
    <lineage>
        <taxon>Eukaryota</taxon>
        <taxon>Sar</taxon>
        <taxon>Stramenopiles</taxon>
        <taxon>Oomycota</taxon>
        <taxon>Peronosporomycetes</taxon>
        <taxon>Peronosporales</taxon>
        <taxon>Peronosporaceae</taxon>
        <taxon>Phytophthora</taxon>
    </lineage>
</organism>
<proteinExistence type="inferred from homology"/>
<evidence type="ECO:0000256" key="1">
    <source>
        <dbReference type="ARBA" id="ARBA00000843"/>
    </source>
</evidence>
<dbReference type="InterPro" id="IPR029239">
    <property type="entry name" value="CFAP418"/>
</dbReference>
<dbReference type="PANTHER" id="PTHR42944">
    <property type="entry name" value="ADENINE DNA GLYCOSYLASE"/>
    <property type="match status" value="1"/>
</dbReference>
<dbReference type="Pfam" id="PF14996">
    <property type="entry name" value="RMP"/>
    <property type="match status" value="1"/>
</dbReference>
<sequence length="984" mass="109405">MPPTETTSSSAAACEPDIEDLIKCEASDVAASNATTVSTQHDTARHDFRPEELQATRTELLAWYDAHRRKLPWRGDPPPYLTTATHTSQKKKAAAKKTGLETFLKKEVEDIKRCKLEEEVAMDSGSAMKPRKVAPYETWVSEIMLQQTRVDTVVDYFLRWIDKFPTVAALAEASEEDVNALWAGLGYYRRARMLHAGAKYVVENYGGELPSTVDQLLTIPGIGPYTAGAIASIAFGNREPLVDGNVIRVMARLVGECDRPGSLNQALMELGATMCTVQNPQCSGCPVKSVCLAYEEANTVKPKSESTSAESSTESSNSCSICDYTRVTEWDETHTEVTKYPLKAKKNDSRNEIIAVAVVSAPCDSLTEETTAPTRGKRKASKSVEADASPSHWRFLMSKRPEGGLLAGQWEFLHSKMSDGDKIPPFSKRKTFMDSRLTDIFGKTALIRSGKLTPERRDLGELTHIFSHVKHHMGIEHLHFKSQPELLVAAESDELHWMTVAEMKQRGITTGVKKILQLVLHPDKVTSKTKKTKAKSTSSATSTDAMAELIPRVVALDIDDEVENVDITKAPATPERVIYFRDLDSWDIPQVRVLHEEWFPIRYNQAFYDGAAQGMWMETGGPLFARLAVEMQPSPDLQTPVQPNPEDRRDENILGAVTASTLPLSKVDDPDLISPDDWEHTHIMYILTLGTRSSVRRMGIASALLQECIAQACRQPQCGAVYLHVKADNLSARHFYEKNGFQNLRYLQDYYMIDGVRHDAFLYIRYVNGAAPQCGWFDLITRPLFALFSIASFGWKKLIEGFTVEEFEDTTTEKLAQTTPSAPIESANIVLDLLNEVEDAMKSPRSAGGGIGGLAAGVKYTNDVESSPRITQPASKGRGKNELDDLLDMLGDEDSKPAAVHPRACSNLRCNECDFTVVQFPGKKWDASADYMFFRENVPNEAKLRVKMEIAPDFAAYACQCKWLSITSQTRVDNCQVKWSCAGH</sequence>
<accession>A0A8J5JE71</accession>
<dbReference type="Pfam" id="PF00633">
    <property type="entry name" value="HHH"/>
    <property type="match status" value="1"/>
</dbReference>
<evidence type="ECO:0000313" key="16">
    <source>
        <dbReference type="EMBL" id="KAG6971923.1"/>
    </source>
</evidence>
<protein>
    <recommendedName>
        <fullName evidence="5">Adenine DNA glycosylase</fullName>
        <ecNumber evidence="4">3.2.2.31</ecNumber>
    </recommendedName>
</protein>
<dbReference type="Pfam" id="PF00583">
    <property type="entry name" value="Acetyltransf_1"/>
    <property type="match status" value="1"/>
</dbReference>
<evidence type="ECO:0000256" key="13">
    <source>
        <dbReference type="ARBA" id="ARBA00023295"/>
    </source>
</evidence>
<dbReference type="GO" id="GO:0051539">
    <property type="term" value="F:4 iron, 4 sulfur cluster binding"/>
    <property type="evidence" value="ECO:0007669"/>
    <property type="project" value="UniProtKB-KW"/>
</dbReference>
<comment type="similarity">
    <text evidence="3">Belongs to the Nth/MutY family.</text>
</comment>
<keyword evidence="17" id="KW-1185">Reference proteome</keyword>
<comment type="caution">
    <text evidence="16">The sequence shown here is derived from an EMBL/GenBank/DDBJ whole genome shotgun (WGS) entry which is preliminary data.</text>
</comment>
<name>A0A8J5JE71_9STRA</name>
<dbReference type="InterPro" id="IPR029119">
    <property type="entry name" value="MutY_C"/>
</dbReference>
<dbReference type="EMBL" id="JAENGY010000147">
    <property type="protein sequence ID" value="KAG6971923.1"/>
    <property type="molecule type" value="Genomic_DNA"/>
</dbReference>
<dbReference type="InterPro" id="IPR004036">
    <property type="entry name" value="Endonuclease-III-like_CS2"/>
</dbReference>
<keyword evidence="7" id="KW-0479">Metal-binding</keyword>
<dbReference type="Pfam" id="PF14815">
    <property type="entry name" value="NUDIX_4"/>
    <property type="match status" value="1"/>
</dbReference>
<dbReference type="PROSITE" id="PS51186">
    <property type="entry name" value="GNAT"/>
    <property type="match status" value="1"/>
</dbReference>
<dbReference type="Pfam" id="PF00730">
    <property type="entry name" value="HhH-GPD"/>
    <property type="match status" value="1"/>
</dbReference>
<dbReference type="GO" id="GO:0006298">
    <property type="term" value="P:mismatch repair"/>
    <property type="evidence" value="ECO:0007669"/>
    <property type="project" value="TreeGrafter"/>
</dbReference>
<evidence type="ECO:0000256" key="4">
    <source>
        <dbReference type="ARBA" id="ARBA00012045"/>
    </source>
</evidence>
<dbReference type="InterPro" id="IPR000445">
    <property type="entry name" value="HhH_motif"/>
</dbReference>
<dbReference type="GO" id="GO:0005634">
    <property type="term" value="C:nucleus"/>
    <property type="evidence" value="ECO:0007669"/>
    <property type="project" value="TreeGrafter"/>
</dbReference>
<dbReference type="PANTHER" id="PTHR42944:SF1">
    <property type="entry name" value="ADENINE DNA GLYCOSYLASE"/>
    <property type="match status" value="1"/>
</dbReference>
<comment type="cofactor">
    <cofactor evidence="2">
        <name>[4Fe-4S] cluster</name>
        <dbReference type="ChEBI" id="CHEBI:49883"/>
    </cofactor>
</comment>
<reference evidence="16" key="1">
    <citation type="submission" date="2021-01" db="EMBL/GenBank/DDBJ databases">
        <title>Phytophthora aleatoria, a newly-described species from Pinus radiata is distinct from Phytophthora cactorum isolates based on comparative genomics.</title>
        <authorList>
            <person name="Mcdougal R."/>
            <person name="Panda P."/>
            <person name="Williams N."/>
            <person name="Studholme D.J."/>
        </authorList>
    </citation>
    <scope>NUCLEOTIDE SEQUENCE</scope>
    <source>
        <strain evidence="16">NZFS 4037</strain>
    </source>
</reference>
<dbReference type="CDD" id="cd03431">
    <property type="entry name" value="NUDIX_DNA_Glycosylase_C-MutY"/>
    <property type="match status" value="1"/>
</dbReference>
<evidence type="ECO:0000256" key="2">
    <source>
        <dbReference type="ARBA" id="ARBA00001966"/>
    </source>
</evidence>
<dbReference type="SMART" id="SM00478">
    <property type="entry name" value="ENDO3c"/>
    <property type="match status" value="1"/>
</dbReference>
<evidence type="ECO:0000256" key="12">
    <source>
        <dbReference type="ARBA" id="ARBA00023204"/>
    </source>
</evidence>
<keyword evidence="6" id="KW-0004">4Fe-4S</keyword>
<dbReference type="CDD" id="cd00056">
    <property type="entry name" value="ENDO3c"/>
    <property type="match status" value="1"/>
</dbReference>
<comment type="catalytic activity">
    <reaction evidence="1">
        <text>Hydrolyzes free adenine bases from 7,8-dihydro-8-oxoguanine:adenine mismatched double-stranded DNA, leaving an apurinic site.</text>
        <dbReference type="EC" id="3.2.2.31"/>
    </reaction>
</comment>
<dbReference type="InterPro" id="IPR044298">
    <property type="entry name" value="MIG/MutY"/>
</dbReference>
<dbReference type="GO" id="GO:0006284">
    <property type="term" value="P:base-excision repair"/>
    <property type="evidence" value="ECO:0007669"/>
    <property type="project" value="InterPro"/>
</dbReference>
<evidence type="ECO:0000256" key="10">
    <source>
        <dbReference type="ARBA" id="ARBA00023004"/>
    </source>
</evidence>
<keyword evidence="11" id="KW-0411">Iron-sulfur</keyword>
<dbReference type="AlphaFoldDB" id="A0A8J5JE71"/>
<dbReference type="CDD" id="cd04301">
    <property type="entry name" value="NAT_SF"/>
    <property type="match status" value="1"/>
</dbReference>
<feature type="region of interest" description="Disordered" evidence="14">
    <location>
        <begin position="366"/>
        <end position="385"/>
    </location>
</feature>
<evidence type="ECO:0000313" key="17">
    <source>
        <dbReference type="Proteomes" id="UP000709295"/>
    </source>
</evidence>
<evidence type="ECO:0000256" key="6">
    <source>
        <dbReference type="ARBA" id="ARBA00022485"/>
    </source>
</evidence>
<evidence type="ECO:0000256" key="11">
    <source>
        <dbReference type="ARBA" id="ARBA00023014"/>
    </source>
</evidence>
<dbReference type="GO" id="GO:0046872">
    <property type="term" value="F:metal ion binding"/>
    <property type="evidence" value="ECO:0007669"/>
    <property type="project" value="UniProtKB-KW"/>
</dbReference>
<dbReference type="InterPro" id="IPR000182">
    <property type="entry name" value="GNAT_dom"/>
</dbReference>
<gene>
    <name evidence="16" type="ORF">JG688_00004225</name>
</gene>
<dbReference type="GO" id="GO:0000701">
    <property type="term" value="F:purine-specific mismatch base pair DNA N-glycosylase activity"/>
    <property type="evidence" value="ECO:0007669"/>
    <property type="project" value="UniProtKB-EC"/>
</dbReference>
<evidence type="ECO:0000256" key="8">
    <source>
        <dbReference type="ARBA" id="ARBA00022763"/>
    </source>
</evidence>
<dbReference type="EC" id="3.2.2.31" evidence="4"/>
<dbReference type="InterPro" id="IPR003265">
    <property type="entry name" value="HhH-GPD_domain"/>
</dbReference>
<dbReference type="GO" id="GO:0016747">
    <property type="term" value="F:acyltransferase activity, transferring groups other than amino-acyl groups"/>
    <property type="evidence" value="ECO:0007669"/>
    <property type="project" value="InterPro"/>
</dbReference>
<evidence type="ECO:0000256" key="3">
    <source>
        <dbReference type="ARBA" id="ARBA00008343"/>
    </source>
</evidence>
<dbReference type="FunFam" id="1.10.340.30:FF:000002">
    <property type="entry name" value="Adenine DNA glycosylase"/>
    <property type="match status" value="1"/>
</dbReference>
<dbReference type="GO" id="GO:0034039">
    <property type="term" value="F:8-oxo-7,8-dihydroguanine DNA N-glycosylase activity"/>
    <property type="evidence" value="ECO:0007669"/>
    <property type="project" value="TreeGrafter"/>
</dbReference>
<dbReference type="PROSITE" id="PS01155">
    <property type="entry name" value="ENDONUCLEASE_III_2"/>
    <property type="match status" value="1"/>
</dbReference>
<evidence type="ECO:0000259" key="15">
    <source>
        <dbReference type="PROSITE" id="PS51186"/>
    </source>
</evidence>
<keyword evidence="12" id="KW-0234">DNA repair</keyword>
<feature type="domain" description="N-acetyltransferase" evidence="15">
    <location>
        <begin position="578"/>
        <end position="768"/>
    </location>
</feature>
<evidence type="ECO:0000256" key="5">
    <source>
        <dbReference type="ARBA" id="ARBA00022023"/>
    </source>
</evidence>
<evidence type="ECO:0000256" key="14">
    <source>
        <dbReference type="SAM" id="MobiDB-lite"/>
    </source>
</evidence>
<dbReference type="Proteomes" id="UP000709295">
    <property type="component" value="Unassembled WGS sequence"/>
</dbReference>
<keyword evidence="10" id="KW-0408">Iron</keyword>
<dbReference type="GO" id="GO:0035485">
    <property type="term" value="F:adenine/guanine mispair binding"/>
    <property type="evidence" value="ECO:0007669"/>
    <property type="project" value="TreeGrafter"/>
</dbReference>
<keyword evidence="8" id="KW-0227">DNA damage</keyword>
<evidence type="ECO:0000256" key="9">
    <source>
        <dbReference type="ARBA" id="ARBA00022801"/>
    </source>
</evidence>
<keyword evidence="9" id="KW-0378">Hydrolase</keyword>
<dbReference type="GO" id="GO:0032357">
    <property type="term" value="F:oxidized purine DNA binding"/>
    <property type="evidence" value="ECO:0007669"/>
    <property type="project" value="TreeGrafter"/>
</dbReference>
<keyword evidence="13" id="KW-0326">Glycosidase</keyword>